<reference evidence="10" key="1">
    <citation type="submission" date="2016-05" db="EMBL/GenBank/DDBJ databases">
        <authorList>
            <person name="Liu B."/>
            <person name="Wang J."/>
            <person name="Zhu Y."/>
            <person name="Liu G."/>
            <person name="Chen Q."/>
            <person name="Chen Z."/>
            <person name="Lan J."/>
            <person name="Che J."/>
            <person name="Ge C."/>
            <person name="Shi H."/>
            <person name="Pan Z."/>
            <person name="Liu X."/>
        </authorList>
    </citation>
    <scope>NUCLEOTIDE SEQUENCE [LARGE SCALE GENOMIC DNA]</scope>
    <source>
        <strain evidence="10">FJAT-27215</strain>
    </source>
</reference>
<dbReference type="InterPro" id="IPR045063">
    <property type="entry name" value="Dynamin_N"/>
</dbReference>
<sequence>MLTEKLKKWLANQKPTRALLLPKLEQLHTLLLKYGDQESAQLCAELLEKLENREYVIAFYGHFSAGKSSMINELMGESLLPSSPIPTSANIVKVKEGEPCANILFKDGTLKNFPYPYNIEDIQAYCVNGNIVEEVEISHRTGQLPEGVTVFDTPGIDSTDDAHRVSALSQLHLADLVFYMMDYNHVQSPVNFEFNRQLSERGKDNYFIINQIDKHVASELSFEEFSSRVHHSFTEHHLTYNGLYFTSLQDESHPYNQMNELKTFLSSKIADRYQQITAHVLQEALIIATDFFQKQQEKKRKELDEYDELLVGTASFQQLQEELFEYTERKEAIEKRDHLFIPLFDQILIGVFNNAKLMDYYGRIFVRQFLESRELSFQVRGFLSRKKTKKEREARLQQLFQALNENRLSYIDIPLKEELIKLLQSFDVLTEELREGIRQCQVHFSPELLVRLVKSGAMLTDDYVLNYAKDISREMKSLYRQAFAVLVEPLETQAKENNRRKRALLAQEYEEIQQKIDAWKKREQIKAQEAQLYESIFAMLAVRGTEKVEKRPFQAFKKTGQLAEQRRKRFIDIGEAAREWSRRLEELAFTPVDLEKQVKEIKRKASLLAQASHMEQRIGQLKARIERLEKNEYMIALFGAFSAGKSSFANALLGKRVLPVSPNPTTAAINEIRAPDQAHPHGTVTLLFKTEEQLLKDINQALELSGKTVNSLEALHSLLQEHEEFIKSKESSQEKDKRGEPEEERFSPLEALPLEQFSFLRAALSGYPKIKSQLGQSARKTAEDYTEFVSVEEKACFVERITLYYSSRLTEQGMVLVDTPGAGSMNARHTEMAFNYITSADSIVFVTYYNHAFSRADQAFLTQLGRVKDFTGKDNLFFIVNAADLATAKRDLLDVLQHVGENLIKCGIRQARIYPVSSHLALLAKGKAAHSLTEEEQKRYNALLRLAAGEQMAAEAALDLSGFSLFEHHFYPFTKQALAMAVLQQAEVDVEQAMIELKRRIRLAEADETAKRQHREELSQQLTETLSYLDSRSFSAELEAFQQEIKELLFYAKQRLFYRYNDEFKVIFSPTAFDAFDDTLTALHRMTNEVIRFVAREMTQEMRTAAFRLQTFMQKSMERMSKSLEKEIKPILPAIYLKETSVGEAPELFFEAGLHEIHSGLFASLLKEYKSSLQFFAEGGNKRIRDEIEKELITPVHQYIRSEEEQIEAAFLPFYEDLLKQAKKDARLQITEQVEGRLAALTEKAEADHYKKLLYELQSGYFS</sequence>
<evidence type="ECO:0000313" key="9">
    <source>
        <dbReference type="EMBL" id="OCA85042.1"/>
    </source>
</evidence>
<keyword evidence="6" id="KW-0175">Coiled coil</keyword>
<dbReference type="SUPFAM" id="SSF52540">
    <property type="entry name" value="P-loop containing nucleoside triphosphate hydrolases"/>
    <property type="match status" value="2"/>
</dbReference>
<dbReference type="GO" id="GO:0016020">
    <property type="term" value="C:membrane"/>
    <property type="evidence" value="ECO:0007669"/>
    <property type="project" value="UniProtKB-SubCell"/>
</dbReference>
<comment type="subcellular location">
    <subcellularLocation>
        <location evidence="1">Membrane</location>
    </subcellularLocation>
</comment>
<feature type="domain" description="Dynamin N-terminal" evidence="8">
    <location>
        <begin position="635"/>
        <end position="869"/>
    </location>
</feature>
<keyword evidence="10" id="KW-1185">Reference proteome</keyword>
<organism evidence="9 10">
    <name type="scientific">Pseudobacillus wudalianchiensis</name>
    <dbReference type="NCBI Taxonomy" id="1743143"/>
    <lineage>
        <taxon>Bacteria</taxon>
        <taxon>Bacillati</taxon>
        <taxon>Bacillota</taxon>
        <taxon>Bacilli</taxon>
        <taxon>Bacillales</taxon>
        <taxon>Bacillaceae</taxon>
        <taxon>Pseudobacillus</taxon>
    </lineage>
</organism>
<keyword evidence="3" id="KW-0378">Hydrolase</keyword>
<dbReference type="InterPro" id="IPR027417">
    <property type="entry name" value="P-loop_NTPase"/>
</dbReference>
<dbReference type="GO" id="GO:0005525">
    <property type="term" value="F:GTP binding"/>
    <property type="evidence" value="ECO:0007669"/>
    <property type="project" value="UniProtKB-KW"/>
</dbReference>
<evidence type="ECO:0000256" key="7">
    <source>
        <dbReference type="SAM" id="MobiDB-lite"/>
    </source>
</evidence>
<feature type="domain" description="Dynamin N-terminal" evidence="8">
    <location>
        <begin position="57"/>
        <end position="211"/>
    </location>
</feature>
<comment type="caution">
    <text evidence="9">The sequence shown here is derived from an EMBL/GenBank/DDBJ whole genome shotgun (WGS) entry which is preliminary data.</text>
</comment>
<dbReference type="RefSeq" id="WP_065411014.1">
    <property type="nucleotide sequence ID" value="NZ_MAYT01000027.1"/>
</dbReference>
<protein>
    <recommendedName>
        <fullName evidence="8">Dynamin N-terminal domain-containing protein</fullName>
    </recommendedName>
</protein>
<dbReference type="InterPro" id="IPR027094">
    <property type="entry name" value="Mitofusin_fam"/>
</dbReference>
<dbReference type="PANTHER" id="PTHR10465">
    <property type="entry name" value="TRANSMEMBRANE GTPASE FZO1"/>
    <property type="match status" value="1"/>
</dbReference>
<gene>
    <name evidence="9" type="ORF">A8F95_10140</name>
</gene>
<name>A0A1B9AME5_9BACI</name>
<dbReference type="Proteomes" id="UP000092578">
    <property type="component" value="Unassembled WGS sequence"/>
</dbReference>
<dbReference type="AlphaFoldDB" id="A0A1B9AME5"/>
<evidence type="ECO:0000256" key="3">
    <source>
        <dbReference type="ARBA" id="ARBA00022801"/>
    </source>
</evidence>
<evidence type="ECO:0000256" key="5">
    <source>
        <dbReference type="ARBA" id="ARBA00023136"/>
    </source>
</evidence>
<dbReference type="CDD" id="cd09912">
    <property type="entry name" value="DLP_2"/>
    <property type="match status" value="1"/>
</dbReference>
<accession>A0A1B9AME5</accession>
<dbReference type="Pfam" id="PF00350">
    <property type="entry name" value="Dynamin_N"/>
    <property type="match status" value="2"/>
</dbReference>
<evidence type="ECO:0000256" key="1">
    <source>
        <dbReference type="ARBA" id="ARBA00004370"/>
    </source>
</evidence>
<proteinExistence type="predicted"/>
<dbReference type="PANTHER" id="PTHR10465:SF0">
    <property type="entry name" value="SARCALUMENIN"/>
    <property type="match status" value="1"/>
</dbReference>
<evidence type="ECO:0000256" key="2">
    <source>
        <dbReference type="ARBA" id="ARBA00022741"/>
    </source>
</evidence>
<evidence type="ECO:0000313" key="10">
    <source>
        <dbReference type="Proteomes" id="UP000092578"/>
    </source>
</evidence>
<keyword evidence="2" id="KW-0547">Nucleotide-binding</keyword>
<feature type="coiled-coil region" evidence="6">
    <location>
        <begin position="604"/>
        <end position="631"/>
    </location>
</feature>
<dbReference type="GO" id="GO:0003924">
    <property type="term" value="F:GTPase activity"/>
    <property type="evidence" value="ECO:0007669"/>
    <property type="project" value="InterPro"/>
</dbReference>
<feature type="region of interest" description="Disordered" evidence="7">
    <location>
        <begin position="726"/>
        <end position="746"/>
    </location>
</feature>
<keyword evidence="5" id="KW-0472">Membrane</keyword>
<evidence type="ECO:0000256" key="6">
    <source>
        <dbReference type="SAM" id="Coils"/>
    </source>
</evidence>
<dbReference type="Gene3D" id="3.40.50.300">
    <property type="entry name" value="P-loop containing nucleotide triphosphate hydrolases"/>
    <property type="match status" value="2"/>
</dbReference>
<feature type="coiled-coil region" evidence="6">
    <location>
        <begin position="495"/>
        <end position="522"/>
    </location>
</feature>
<evidence type="ECO:0000256" key="4">
    <source>
        <dbReference type="ARBA" id="ARBA00023134"/>
    </source>
</evidence>
<evidence type="ECO:0000259" key="8">
    <source>
        <dbReference type="Pfam" id="PF00350"/>
    </source>
</evidence>
<dbReference type="EMBL" id="MAYT01000027">
    <property type="protein sequence ID" value="OCA85042.1"/>
    <property type="molecule type" value="Genomic_DNA"/>
</dbReference>
<keyword evidence="4" id="KW-0342">GTP-binding</keyword>